<evidence type="ECO:0000313" key="2">
    <source>
        <dbReference type="WBParaSite" id="Hba_01439"/>
    </source>
</evidence>
<reference evidence="2" key="1">
    <citation type="submission" date="2016-11" db="UniProtKB">
        <authorList>
            <consortium name="WormBaseParasite"/>
        </authorList>
    </citation>
    <scope>IDENTIFICATION</scope>
</reference>
<evidence type="ECO:0000313" key="1">
    <source>
        <dbReference type="Proteomes" id="UP000095283"/>
    </source>
</evidence>
<protein>
    <submittedName>
        <fullName evidence="2">DDE_Tnp_ISL3 domain-containing protein</fullName>
    </submittedName>
</protein>
<sequence length="181" mass="21407">MSSTLYVESFFDRYNCFILFVDRLPSETMFFTTFHNQIKMQFSCTSIVVDSLGAYLSLDKILFITKHNYPHFEDSCIQLATYRNSGIYSHIANKNMFSDSDSDRYEEDCFEGMNITVNALNAFDQSSSPLSDLFDQFLPYLFYLFNFCLTMKIRNLTQFLGRFPCFVDLYLVPKYLKFLYY</sequence>
<dbReference type="AlphaFoldDB" id="A0A1I7W9U2"/>
<accession>A0A1I7W9U2</accession>
<proteinExistence type="predicted"/>
<dbReference type="WBParaSite" id="Hba_01439">
    <property type="protein sequence ID" value="Hba_01439"/>
    <property type="gene ID" value="Hba_01439"/>
</dbReference>
<keyword evidence="1" id="KW-1185">Reference proteome</keyword>
<dbReference type="Proteomes" id="UP000095283">
    <property type="component" value="Unplaced"/>
</dbReference>
<name>A0A1I7W9U2_HETBA</name>
<organism evidence="1 2">
    <name type="scientific">Heterorhabditis bacteriophora</name>
    <name type="common">Entomopathogenic nematode worm</name>
    <dbReference type="NCBI Taxonomy" id="37862"/>
    <lineage>
        <taxon>Eukaryota</taxon>
        <taxon>Metazoa</taxon>
        <taxon>Ecdysozoa</taxon>
        <taxon>Nematoda</taxon>
        <taxon>Chromadorea</taxon>
        <taxon>Rhabditida</taxon>
        <taxon>Rhabditina</taxon>
        <taxon>Rhabditomorpha</taxon>
        <taxon>Strongyloidea</taxon>
        <taxon>Heterorhabditidae</taxon>
        <taxon>Heterorhabditis</taxon>
    </lineage>
</organism>